<gene>
    <name evidence="1" type="ORF">HGEBJNHG_00044</name>
</gene>
<dbReference type="AlphaFoldDB" id="A0A7G9YRD5"/>
<name>A0A7G9YRD5_9EURY</name>
<reference evidence="1" key="1">
    <citation type="submission" date="2020-06" db="EMBL/GenBank/DDBJ databases">
        <title>Unique genomic features of the anaerobic methanotrophic archaea.</title>
        <authorList>
            <person name="Chadwick G.L."/>
            <person name="Skennerton C.T."/>
            <person name="Laso-Perez R."/>
            <person name="Leu A.O."/>
            <person name="Speth D.R."/>
            <person name="Yu H."/>
            <person name="Morgan-Lang C."/>
            <person name="Hatzenpichler R."/>
            <person name="Goudeau D."/>
            <person name="Malmstrom R."/>
            <person name="Brazelton W.J."/>
            <person name="Woyke T."/>
            <person name="Hallam S.J."/>
            <person name="Tyson G.W."/>
            <person name="Wegener G."/>
            <person name="Boetius A."/>
            <person name="Orphan V."/>
        </authorList>
    </citation>
    <scope>NUCLEOTIDE SEQUENCE</scope>
</reference>
<dbReference type="EMBL" id="MT631439">
    <property type="protein sequence ID" value="QNO50569.1"/>
    <property type="molecule type" value="Genomic_DNA"/>
</dbReference>
<protein>
    <submittedName>
        <fullName evidence="1">Uncharacterized protein</fullName>
    </submittedName>
</protein>
<organism evidence="1">
    <name type="scientific">Candidatus Methanogaster sp. ANME-2c ERB4</name>
    <dbReference type="NCBI Taxonomy" id="2759911"/>
    <lineage>
        <taxon>Archaea</taxon>
        <taxon>Methanobacteriati</taxon>
        <taxon>Methanobacteriota</taxon>
        <taxon>Stenosarchaea group</taxon>
        <taxon>Methanomicrobia</taxon>
        <taxon>Methanosarcinales</taxon>
        <taxon>ANME-2 cluster</taxon>
        <taxon>Candidatus Methanogasteraceae</taxon>
        <taxon>Candidatus Methanogaster</taxon>
    </lineage>
</organism>
<accession>A0A7G9YRD5</accession>
<sequence length="186" mass="20887">MGDTVTSCLGASDVSRDISMICALLKRHNQIVTPTSKIVARINMKSIVLSLCGLASKKDMRISANLGIPAILHISLYLEVYLHCAHSPQKPFRPRNQPDLHVRCDTFPKSLYPALKYKACTSRFCIRFGCTSASYVSSLHQNRMLITAEFWLSGIFRDNEPELYQINHLFIRSISVLQSSSGQLKI</sequence>
<evidence type="ECO:0000313" key="1">
    <source>
        <dbReference type="EMBL" id="QNO50569.1"/>
    </source>
</evidence>
<proteinExistence type="predicted"/>